<dbReference type="PROSITE" id="PS50103">
    <property type="entry name" value="ZF_C3H1"/>
    <property type="match status" value="1"/>
</dbReference>
<feature type="compositionally biased region" description="Basic and acidic residues" evidence="5">
    <location>
        <begin position="523"/>
        <end position="532"/>
    </location>
</feature>
<dbReference type="Gene3D" id="4.10.1000.10">
    <property type="entry name" value="Zinc finger, CCCH-type"/>
    <property type="match status" value="1"/>
</dbReference>
<feature type="zinc finger region" description="C3H1-type" evidence="4">
    <location>
        <begin position="847"/>
        <end position="874"/>
    </location>
</feature>
<feature type="compositionally biased region" description="Low complexity" evidence="5">
    <location>
        <begin position="809"/>
        <end position="818"/>
    </location>
</feature>
<organism evidence="7 8">
    <name type="scientific">Hortaea werneckii</name>
    <name type="common">Black yeast</name>
    <name type="synonym">Cladosporium werneckii</name>
    <dbReference type="NCBI Taxonomy" id="91943"/>
    <lineage>
        <taxon>Eukaryota</taxon>
        <taxon>Fungi</taxon>
        <taxon>Dikarya</taxon>
        <taxon>Ascomycota</taxon>
        <taxon>Pezizomycotina</taxon>
        <taxon>Dothideomycetes</taxon>
        <taxon>Dothideomycetidae</taxon>
        <taxon>Mycosphaerellales</taxon>
        <taxon>Teratosphaeriaceae</taxon>
        <taxon>Hortaea</taxon>
    </lineage>
</organism>
<evidence type="ECO:0000256" key="5">
    <source>
        <dbReference type="SAM" id="MobiDB-lite"/>
    </source>
</evidence>
<feature type="compositionally biased region" description="Acidic residues" evidence="5">
    <location>
        <begin position="93"/>
        <end position="109"/>
    </location>
</feature>
<evidence type="ECO:0000256" key="4">
    <source>
        <dbReference type="PROSITE-ProRule" id="PRU00723"/>
    </source>
</evidence>
<dbReference type="GO" id="GO:0072357">
    <property type="term" value="C:PTW/PP1 phosphatase complex"/>
    <property type="evidence" value="ECO:0007669"/>
    <property type="project" value="TreeGrafter"/>
</dbReference>
<sequence length="875" mass="95438">MARATNSERMGAFVNIGRQPLEWPANRTTTLPAFVPRKPKNELRKLAGSDASLLARIGKKSVKKQGTMGGPAGMKGPGSPQIKYEGETSSSEESSDDDDSSYTSDEEQEGSPLPNRRPEGIREAVEYDTIKALWRPKRKAVGGEQIKKGMGEFWEVVKTIRDRWKTDSSALQQAEEKKKVGELPLLKSRVKDQRDMMETALKTALKHGHRSIVELMGENASLIFVCYQFLLDRFKAEDLNGQLSRAILELLALFTTLSNATLEKTHLVKVLPRYVKMGDAKTAGYAKRITANAANATKEKEKAANAPPSKPTTDAKTASASPPQKKAEPEPVAGIKRSASTAGDGGAQKKMALGAPKPNGAPGAPKLNGATAVKKSTTTGDVAKPATTSAAPATKTKQVTAKPSNFFSTLQSAKKPGTSIKTGAPAQATGAKPAEKRTTSSTASTAKPASTFSFAETMANLSKPKEEKPAPKPEKEAPPETPEQKAKRLRKEARRQLHVRFADSEDLVQIRYFTHDPEEELGHEDSQMRDVSDAGGEGRALKQHQDHMDVDEEDDDGDKEEGKEQSLIEFKEPSPIDLSDIDAEDRQRNYIKFGGELEPESPERAAREQYEANTLIVFYTDEKDIPPDPSEPANPYNGEEMVIERKDFGMPETQYLERARQKKASGTAQPYPQQAQPGYSLAQYFASRQQQPPQSQTPPAHAQASPPPQQAAPQFDLQSLLSNLQNVLPQQQSQPQQAPPLNQFSAAAAAPTQQPQQQPFQQPQPQSVDSGQHIDLTAILAAMNSQNLPSQQQPGASSSTMPMYNSAAGGFQNQQQQQSGGGGGGGNGSEPPQQQKRWRDQGDKNKFFKTKVCKYWQEGRCMKGDGCTYLHEETA</sequence>
<feature type="compositionally biased region" description="Low complexity" evidence="5">
    <location>
        <begin position="711"/>
        <end position="767"/>
    </location>
</feature>
<feature type="compositionally biased region" description="Acidic residues" evidence="5">
    <location>
        <begin position="549"/>
        <end position="559"/>
    </location>
</feature>
<protein>
    <recommendedName>
        <fullName evidence="6">C3H1-type domain-containing protein</fullName>
    </recommendedName>
</protein>
<feature type="compositionally biased region" description="Gly residues" evidence="5">
    <location>
        <begin position="67"/>
        <end position="76"/>
    </location>
</feature>
<name>A0A3M7GS28_HORWE</name>
<feature type="compositionally biased region" description="Basic residues" evidence="5">
    <location>
        <begin position="487"/>
        <end position="498"/>
    </location>
</feature>
<feature type="compositionally biased region" description="Polar residues" evidence="5">
    <location>
        <begin position="783"/>
        <end position="803"/>
    </location>
</feature>
<feature type="compositionally biased region" description="Low complexity" evidence="5">
    <location>
        <begin position="439"/>
        <end position="455"/>
    </location>
</feature>
<feature type="compositionally biased region" description="Low complexity" evidence="5">
    <location>
        <begin position="352"/>
        <end position="367"/>
    </location>
</feature>
<dbReference type="SUPFAM" id="SSF90229">
    <property type="entry name" value="CCCH zinc finger"/>
    <property type="match status" value="1"/>
</dbReference>
<dbReference type="VEuPathDB" id="FungiDB:BTJ68_13178"/>
<dbReference type="EMBL" id="QWIS01000155">
    <property type="protein sequence ID" value="RMZ03936.1"/>
    <property type="molecule type" value="Genomic_DNA"/>
</dbReference>
<feature type="compositionally biased region" description="Basic and acidic residues" evidence="5">
    <location>
        <begin position="463"/>
        <end position="486"/>
    </location>
</feature>
<dbReference type="InterPro" id="IPR036855">
    <property type="entry name" value="Znf_CCCH_sf"/>
</dbReference>
<keyword evidence="1 4" id="KW-0479">Metal-binding</keyword>
<feature type="region of interest" description="Disordered" evidence="5">
    <location>
        <begin position="620"/>
        <end position="844"/>
    </location>
</feature>
<keyword evidence="3 4" id="KW-0862">Zinc</keyword>
<dbReference type="Proteomes" id="UP000280598">
    <property type="component" value="Unassembled WGS sequence"/>
</dbReference>
<evidence type="ECO:0000256" key="2">
    <source>
        <dbReference type="ARBA" id="ARBA00022771"/>
    </source>
</evidence>
<evidence type="ECO:0000259" key="6">
    <source>
        <dbReference type="PROSITE" id="PS50103"/>
    </source>
</evidence>
<feature type="compositionally biased region" description="Polar residues" evidence="5">
    <location>
        <begin position="398"/>
        <end position="412"/>
    </location>
</feature>
<dbReference type="SMART" id="SM00356">
    <property type="entry name" value="ZnF_C3H1"/>
    <property type="match status" value="1"/>
</dbReference>
<reference evidence="7 8" key="1">
    <citation type="journal article" date="2018" name="BMC Genomics">
        <title>Genomic evidence for intraspecific hybridization in a clonal and extremely halotolerant yeast.</title>
        <authorList>
            <person name="Gostincar C."/>
            <person name="Stajich J.E."/>
            <person name="Zupancic J."/>
            <person name="Zalar P."/>
            <person name="Gunde-Cimerman N."/>
        </authorList>
    </citation>
    <scope>NUCLEOTIDE SEQUENCE [LARGE SCALE GENOMIC DNA]</scope>
    <source>
        <strain evidence="7 8">EXF-562</strain>
    </source>
</reference>
<dbReference type="GO" id="GO:0000785">
    <property type="term" value="C:chromatin"/>
    <property type="evidence" value="ECO:0007669"/>
    <property type="project" value="TreeGrafter"/>
</dbReference>
<comment type="caution">
    <text evidence="7">The sequence shown here is derived from an EMBL/GenBank/DDBJ whole genome shotgun (WGS) entry which is preliminary data.</text>
</comment>
<feature type="compositionally biased region" description="Low complexity" evidence="5">
    <location>
        <begin position="686"/>
        <end position="704"/>
    </location>
</feature>
<evidence type="ECO:0000313" key="8">
    <source>
        <dbReference type="Proteomes" id="UP000280598"/>
    </source>
</evidence>
<feature type="region of interest" description="Disordered" evidence="5">
    <location>
        <begin position="295"/>
        <end position="583"/>
    </location>
</feature>
<evidence type="ECO:0000256" key="3">
    <source>
        <dbReference type="ARBA" id="ARBA00022833"/>
    </source>
</evidence>
<dbReference type="InterPro" id="IPR000571">
    <property type="entry name" value="Znf_CCCH"/>
</dbReference>
<feature type="region of interest" description="Disordered" evidence="5">
    <location>
        <begin position="32"/>
        <end position="122"/>
    </location>
</feature>
<feature type="domain" description="C3H1-type" evidence="6">
    <location>
        <begin position="847"/>
        <end position="874"/>
    </location>
</feature>
<evidence type="ECO:0000313" key="7">
    <source>
        <dbReference type="EMBL" id="RMZ03936.1"/>
    </source>
</evidence>
<keyword evidence="2 4" id="KW-0863">Zinc-finger</keyword>
<gene>
    <name evidence="7" type="ORF">D0860_06607</name>
</gene>
<feature type="compositionally biased region" description="Basic and acidic residues" evidence="5">
    <location>
        <begin position="539"/>
        <end position="548"/>
    </location>
</feature>
<accession>A0A3M7GS28</accession>
<feature type="compositionally biased region" description="Polar residues" evidence="5">
    <location>
        <begin position="311"/>
        <end position="322"/>
    </location>
</feature>
<dbReference type="GO" id="GO:0008270">
    <property type="term" value="F:zinc ion binding"/>
    <property type="evidence" value="ECO:0007669"/>
    <property type="project" value="UniProtKB-KW"/>
</dbReference>
<feature type="compositionally biased region" description="Low complexity" evidence="5">
    <location>
        <begin position="383"/>
        <end position="397"/>
    </location>
</feature>
<feature type="compositionally biased region" description="Gly residues" evidence="5">
    <location>
        <begin position="819"/>
        <end position="828"/>
    </location>
</feature>
<dbReference type="PANTHER" id="PTHR46557:SF1">
    <property type="entry name" value="SERINE_THREONINE-PROTEIN PHOSPHATASE 1 REGULATORY SUBUNIT 10"/>
    <property type="match status" value="1"/>
</dbReference>
<proteinExistence type="predicted"/>
<feature type="compositionally biased region" description="Basic and acidic residues" evidence="5">
    <location>
        <begin position="642"/>
        <end position="659"/>
    </location>
</feature>
<dbReference type="PANTHER" id="PTHR46557">
    <property type="entry name" value="SERINE/THREONINE-PROTEIN PHOSPHATASE 1 REGULATORY SUBUNIT 10-RELATED"/>
    <property type="match status" value="1"/>
</dbReference>
<feature type="compositionally biased region" description="Low complexity" evidence="5">
    <location>
        <begin position="668"/>
        <end position="677"/>
    </location>
</feature>
<feature type="compositionally biased region" description="Basic and acidic residues" evidence="5">
    <location>
        <begin position="560"/>
        <end position="574"/>
    </location>
</feature>
<evidence type="ECO:0000256" key="1">
    <source>
        <dbReference type="ARBA" id="ARBA00022723"/>
    </source>
</evidence>
<dbReference type="AlphaFoldDB" id="A0A3M7GS28"/>
<dbReference type="GO" id="GO:0008157">
    <property type="term" value="F:protein phosphatase 1 binding"/>
    <property type="evidence" value="ECO:0007669"/>
    <property type="project" value="TreeGrafter"/>
</dbReference>